<keyword evidence="9" id="KW-0804">Transcription</keyword>
<evidence type="ECO:0000313" key="18">
    <source>
        <dbReference type="Proteomes" id="UP000000707"/>
    </source>
</evidence>
<dbReference type="FunFam" id="3.30.160.60:FF:000089">
    <property type="entry name" value="DNA-binding protein creA"/>
    <property type="match status" value="1"/>
</dbReference>
<evidence type="ECO:0000256" key="5">
    <source>
        <dbReference type="ARBA" id="ARBA00022771"/>
    </source>
</evidence>
<keyword evidence="18" id="KW-1185">Reference proteome</keyword>
<evidence type="ECO:0000256" key="6">
    <source>
        <dbReference type="ARBA" id="ARBA00022833"/>
    </source>
</evidence>
<keyword evidence="7" id="KW-0805">Transcription regulation</keyword>
<reference evidence="17 18" key="1">
    <citation type="journal article" date="2011" name="Proc. Natl. Acad. Sci. U.S.A.">
        <title>Comparative genomics of xylose-fermenting fungi for enhanced biofuel production.</title>
        <authorList>
            <person name="Wohlbach D.J."/>
            <person name="Kuo A."/>
            <person name="Sato T.K."/>
            <person name="Potts K.M."/>
            <person name="Salamov A.A."/>
            <person name="LaButti K.M."/>
            <person name="Sun H."/>
            <person name="Clum A."/>
            <person name="Pangilinan J.L."/>
            <person name="Lindquist E.A."/>
            <person name="Lucas S."/>
            <person name="Lapidus A."/>
            <person name="Jin M."/>
            <person name="Gunawan C."/>
            <person name="Balan V."/>
            <person name="Dale B.E."/>
            <person name="Jeffries T.W."/>
            <person name="Zinkel R."/>
            <person name="Barry K.W."/>
            <person name="Grigoriev I.V."/>
            <person name="Gasch A.P."/>
        </authorList>
    </citation>
    <scope>NUCLEOTIDE SEQUENCE [LARGE SCALE GENOMIC DNA]</scope>
    <source>
        <strain evidence="18">ATCC 10573 / BCRC 21748 / CBS 615 / JCM 9827 / NBRC 10315 / NRRL Y-1498 / VKM Y-70</strain>
    </source>
</reference>
<evidence type="ECO:0000256" key="11">
    <source>
        <dbReference type="ARBA" id="ARBA00038023"/>
    </source>
</evidence>
<evidence type="ECO:0000313" key="17">
    <source>
        <dbReference type="EMBL" id="EGV65392.1"/>
    </source>
</evidence>
<dbReference type="GO" id="GO:0000433">
    <property type="term" value="P:carbon catabolite repression of transcription from RNA polymerase II promoter by glucose"/>
    <property type="evidence" value="ECO:0007669"/>
    <property type="project" value="TreeGrafter"/>
</dbReference>
<dbReference type="KEGG" id="cten:18250212"/>
<evidence type="ECO:0000256" key="9">
    <source>
        <dbReference type="ARBA" id="ARBA00023163"/>
    </source>
</evidence>
<feature type="compositionally biased region" description="Low complexity" evidence="15">
    <location>
        <begin position="216"/>
        <end position="233"/>
    </location>
</feature>
<dbReference type="PROSITE" id="PS00028">
    <property type="entry name" value="ZINC_FINGER_C2H2_1"/>
    <property type="match status" value="2"/>
</dbReference>
<evidence type="ECO:0000256" key="1">
    <source>
        <dbReference type="ARBA" id="ARBA00004123"/>
    </source>
</evidence>
<evidence type="ECO:0000256" key="3">
    <source>
        <dbReference type="ARBA" id="ARBA00022723"/>
    </source>
</evidence>
<keyword evidence="6" id="KW-0862">Zinc</keyword>
<name>G3B0F8_CANTC</name>
<dbReference type="InterPro" id="IPR036236">
    <property type="entry name" value="Znf_C2H2_sf"/>
</dbReference>
<dbReference type="GO" id="GO:0000978">
    <property type="term" value="F:RNA polymerase II cis-regulatory region sequence-specific DNA binding"/>
    <property type="evidence" value="ECO:0007669"/>
    <property type="project" value="TreeGrafter"/>
</dbReference>
<accession>G3B0F8</accession>
<feature type="domain" description="C2H2-type" evidence="16">
    <location>
        <begin position="52"/>
        <end position="81"/>
    </location>
</feature>
<feature type="region of interest" description="Disordered" evidence="15">
    <location>
        <begin position="169"/>
        <end position="204"/>
    </location>
</feature>
<feature type="compositionally biased region" description="Low complexity" evidence="15">
    <location>
        <begin position="270"/>
        <end position="281"/>
    </location>
</feature>
<protein>
    <recommendedName>
        <fullName evidence="13">Regulatory protein MIG1</fullName>
    </recommendedName>
</protein>
<dbReference type="GO" id="GO:0005737">
    <property type="term" value="C:cytoplasm"/>
    <property type="evidence" value="ECO:0007669"/>
    <property type="project" value="TreeGrafter"/>
</dbReference>
<keyword evidence="8" id="KW-0238">DNA-binding</keyword>
<evidence type="ECO:0000256" key="8">
    <source>
        <dbReference type="ARBA" id="ARBA00023125"/>
    </source>
</evidence>
<comment type="similarity">
    <text evidence="11">Belongs to the creA/MIG C2H2-type zinc-finger protein family.</text>
</comment>
<dbReference type="Proteomes" id="UP000000707">
    <property type="component" value="Unassembled WGS sequence"/>
</dbReference>
<dbReference type="Pfam" id="PF00096">
    <property type="entry name" value="zf-C2H2"/>
    <property type="match status" value="2"/>
</dbReference>
<keyword evidence="4" id="KW-0677">Repeat</keyword>
<dbReference type="HOGENOM" id="CLU_027078_0_0_1"/>
<comment type="subcellular location">
    <subcellularLocation>
        <location evidence="1">Nucleus</location>
    </subcellularLocation>
</comment>
<dbReference type="SUPFAM" id="SSF57667">
    <property type="entry name" value="beta-beta-alpha zinc fingers"/>
    <property type="match status" value="1"/>
</dbReference>
<dbReference type="GO" id="GO:0008270">
    <property type="term" value="F:zinc ion binding"/>
    <property type="evidence" value="ECO:0007669"/>
    <property type="project" value="UniProtKB-KW"/>
</dbReference>
<feature type="region of interest" description="Disordered" evidence="15">
    <location>
        <begin position="270"/>
        <end position="311"/>
    </location>
</feature>
<proteinExistence type="inferred from homology"/>
<evidence type="ECO:0000256" key="10">
    <source>
        <dbReference type="ARBA" id="ARBA00023242"/>
    </source>
</evidence>
<organism evidence="18">
    <name type="scientific">Candida tenuis (strain ATCC 10573 / BCRC 21748 / CBS 615 / JCM 9827 / NBRC 10315 / NRRL Y-1498 / VKM Y-70)</name>
    <name type="common">Yeast</name>
    <name type="synonym">Yamadazyma tenuis</name>
    <dbReference type="NCBI Taxonomy" id="590646"/>
    <lineage>
        <taxon>Eukaryota</taxon>
        <taxon>Fungi</taxon>
        <taxon>Dikarya</taxon>
        <taxon>Ascomycota</taxon>
        <taxon>Saccharomycotina</taxon>
        <taxon>Pichiomycetes</taxon>
        <taxon>Debaryomycetaceae</taxon>
        <taxon>Yamadazyma</taxon>
    </lineage>
</organism>
<dbReference type="AlphaFoldDB" id="G3B0F8"/>
<dbReference type="SMART" id="SM00355">
    <property type="entry name" value="ZnF_C2H2"/>
    <property type="match status" value="2"/>
</dbReference>
<dbReference type="PANTHER" id="PTHR47428:SF1">
    <property type="entry name" value="REGULATORY PROTEIN MIG1-RELATED"/>
    <property type="match status" value="1"/>
</dbReference>
<dbReference type="PROSITE" id="PS50157">
    <property type="entry name" value="ZINC_FINGER_C2H2_2"/>
    <property type="match status" value="2"/>
</dbReference>
<feature type="region of interest" description="Disordered" evidence="15">
    <location>
        <begin position="216"/>
        <end position="236"/>
    </location>
</feature>
<evidence type="ECO:0000256" key="4">
    <source>
        <dbReference type="ARBA" id="ARBA00022737"/>
    </source>
</evidence>
<feature type="domain" description="C2H2-type" evidence="16">
    <location>
        <begin position="24"/>
        <end position="51"/>
    </location>
</feature>
<keyword evidence="3" id="KW-0479">Metal-binding</keyword>
<evidence type="ECO:0000256" key="13">
    <source>
        <dbReference type="ARBA" id="ARBA00068528"/>
    </source>
</evidence>
<keyword evidence="2" id="KW-0678">Repressor</keyword>
<keyword evidence="5 14" id="KW-0863">Zinc-finger</keyword>
<comment type="function">
    <text evidence="12">Involved in glucose repression of glucose metabolism genes.</text>
</comment>
<evidence type="ECO:0000256" key="2">
    <source>
        <dbReference type="ARBA" id="ARBA00022491"/>
    </source>
</evidence>
<evidence type="ECO:0000259" key="16">
    <source>
        <dbReference type="PROSITE" id="PS50157"/>
    </source>
</evidence>
<feature type="compositionally biased region" description="Low complexity" evidence="15">
    <location>
        <begin position="175"/>
        <end position="194"/>
    </location>
</feature>
<gene>
    <name evidence="17" type="ORF">CANTEDRAFT_92615</name>
</gene>
<evidence type="ECO:0000256" key="7">
    <source>
        <dbReference type="ARBA" id="ARBA00023015"/>
    </source>
</evidence>
<dbReference type="GeneID" id="18250212"/>
<dbReference type="OrthoDB" id="654211at2759"/>
<dbReference type="GO" id="GO:0005634">
    <property type="term" value="C:nucleus"/>
    <property type="evidence" value="ECO:0007669"/>
    <property type="project" value="UniProtKB-SubCell"/>
</dbReference>
<feature type="region of interest" description="Disordered" evidence="15">
    <location>
        <begin position="1"/>
        <end position="22"/>
    </location>
</feature>
<evidence type="ECO:0000256" key="14">
    <source>
        <dbReference type="PROSITE-ProRule" id="PRU00042"/>
    </source>
</evidence>
<keyword evidence="10" id="KW-0539">Nucleus</keyword>
<dbReference type="EMBL" id="GL996514">
    <property type="protein sequence ID" value="EGV65392.1"/>
    <property type="molecule type" value="Genomic_DNA"/>
</dbReference>
<dbReference type="Gene3D" id="3.30.160.60">
    <property type="entry name" value="Classic Zinc Finger"/>
    <property type="match status" value="2"/>
</dbReference>
<dbReference type="FunFam" id="3.30.160.60:FF:000152">
    <property type="entry name" value="DNA-binding protein creA"/>
    <property type="match status" value="1"/>
</dbReference>
<evidence type="ECO:0000256" key="15">
    <source>
        <dbReference type="SAM" id="MobiDB-lite"/>
    </source>
</evidence>
<dbReference type="InterPro" id="IPR013087">
    <property type="entry name" value="Znf_C2H2_type"/>
</dbReference>
<dbReference type="STRING" id="590646.G3B0F8"/>
<sequence>MTEVVNDIDANSPKVAKTKDDRPYKCPMCEKAFHRLEHQTRHIRTHTGEKPHPCTFAGCTKRFSRSDELTRHLRIHNNPVTRKRKNKMNHDYTSQDLDEHRHSVSDSGLAKLAEAAAIPVQLQSLPSGAQFIPVAIDKGGQAIYHQGYPIYLVTAGQGEQKPYQLQNGSAVFSMPSSPTTGSATGTSGSTTAPSGPHPSPQAATLTPSIIKSESSSSIGVFSNESSSHSLSTSPDQTLYTPIPGSAKKLPSLTNLNEYFVLKAGSNKTSSSSLSSMQFGASHASHPNLPSLGSLPRMTPIKSIPVPNPQRNISYPSTPYSLGASATYFAPSQGLKVRDKSSSSLNLEFAHAQKKSRPSSPSSSFTNLVMTSNSSYHNPGFIISPSETPLQTPSQSPHLKPANAQLQPDLVKLNSKLTEGEVVVKQQDNTNSIANSGTQLPPIRSVFSFPN</sequence>
<evidence type="ECO:0000256" key="12">
    <source>
        <dbReference type="ARBA" id="ARBA00056233"/>
    </source>
</evidence>
<dbReference type="InterPro" id="IPR051007">
    <property type="entry name" value="creA/MIG_C2H2-ZnF"/>
</dbReference>
<dbReference type="PANTHER" id="PTHR47428">
    <property type="entry name" value="REGULATORY PROTEIN MIG1-RELATED"/>
    <property type="match status" value="1"/>
</dbReference>
<dbReference type="eggNOG" id="KOG1721">
    <property type="taxonomic scope" value="Eukaryota"/>
</dbReference>